<dbReference type="InterPro" id="IPR001878">
    <property type="entry name" value="Znf_CCHC"/>
</dbReference>
<evidence type="ECO:0000259" key="4">
    <source>
        <dbReference type="PROSITE" id="PS50158"/>
    </source>
</evidence>
<name>A0ABM1FQV1_SOLPN</name>
<reference evidence="6" key="2">
    <citation type="submission" date="2025-08" db="UniProtKB">
        <authorList>
            <consortium name="RefSeq"/>
        </authorList>
    </citation>
    <scope>IDENTIFICATION</scope>
</reference>
<feature type="domain" description="CCHC-type" evidence="4">
    <location>
        <begin position="207"/>
        <end position="221"/>
    </location>
</feature>
<keyword evidence="1" id="KW-0479">Metal-binding</keyword>
<protein>
    <submittedName>
        <fullName evidence="6">Uncharacterized protein LOC107006327</fullName>
    </submittedName>
</protein>
<dbReference type="SUPFAM" id="SSF57756">
    <property type="entry name" value="Retrovirus zinc finger-like domains"/>
    <property type="match status" value="2"/>
</dbReference>
<feature type="domain" description="CCHC-type" evidence="4">
    <location>
        <begin position="455"/>
        <end position="468"/>
    </location>
</feature>
<gene>
    <name evidence="6" type="primary">LOC107006327</name>
</gene>
<feature type="coiled-coil region" evidence="2">
    <location>
        <begin position="313"/>
        <end position="364"/>
    </location>
</feature>
<sequence>MAAPLNLEEDSELWDIVLDGPFIPMIEEKDGEKTSLVPKPRQNYDEAACESAKEIWDCLKTAHEGTEQVKESKIDMLTSRYENFQMKEGETIHEMFTKFSSITNELRSLGEPISMSKQLRKVLRILPKSWESKVDVITEAKDLKVLTMNAFIGNLKTHEMNRNHDSSKKEVKKDKSLMLKFQKIVRKNKGFKRGTNGPGNSTQGDTCYKCGKDGHFIRECPLLKNENKEHQKPRSDKQKRRDLVLGKSARKVAADYVVKKALAAWGDSSSDSEDPDEPNDVSMVAVHEEETIFNEITLAKVMIDYVIELTSEGDIMNAELDSLTEKKVKLEEKMSKMVSLESDNTELKNQLNQITEDAEKLNGMSNGLQVEIQEKLKNSEKNLGLSLEKSSKLEKDIVKLMEELEKSLKWTKSSKLLSNATNQSNFNKKGLGSLNITPPFNPHRKYVFVSDNLLCLHCGKNGHLKRECAGWRNSYERLSNYDERENLPKERPGPPKHVSTDRFS</sequence>
<evidence type="ECO:0000313" key="6">
    <source>
        <dbReference type="RefSeq" id="XP_015060390.1"/>
    </source>
</evidence>
<keyword evidence="1" id="KW-0863">Zinc-finger</keyword>
<dbReference type="PANTHER" id="PTHR34676">
    <property type="entry name" value="DUF4219 DOMAIN-CONTAINING PROTEIN-RELATED"/>
    <property type="match status" value="1"/>
</dbReference>
<proteinExistence type="predicted"/>
<evidence type="ECO:0000313" key="5">
    <source>
        <dbReference type="Proteomes" id="UP000694930"/>
    </source>
</evidence>
<keyword evidence="2" id="KW-0175">Coiled coil</keyword>
<keyword evidence="5" id="KW-1185">Reference proteome</keyword>
<feature type="region of interest" description="Disordered" evidence="3">
    <location>
        <begin position="482"/>
        <end position="504"/>
    </location>
</feature>
<dbReference type="SMART" id="SM00343">
    <property type="entry name" value="ZnF_C2HC"/>
    <property type="match status" value="2"/>
</dbReference>
<keyword evidence="1" id="KW-0862">Zinc</keyword>
<feature type="region of interest" description="Disordered" evidence="3">
    <location>
        <begin position="224"/>
        <end position="244"/>
    </location>
</feature>
<dbReference type="PROSITE" id="PS50158">
    <property type="entry name" value="ZF_CCHC"/>
    <property type="match status" value="2"/>
</dbReference>
<accession>A0ABM1FQV1</accession>
<dbReference type="Gene3D" id="4.10.60.10">
    <property type="entry name" value="Zinc finger, CCHC-type"/>
    <property type="match status" value="1"/>
</dbReference>
<dbReference type="Proteomes" id="UP000694930">
    <property type="component" value="Chromosome 12"/>
</dbReference>
<dbReference type="RefSeq" id="XP_015060390.1">
    <property type="nucleotide sequence ID" value="XM_015204904.1"/>
</dbReference>
<dbReference type="Pfam" id="PF00098">
    <property type="entry name" value="zf-CCHC"/>
    <property type="match status" value="1"/>
</dbReference>
<evidence type="ECO:0000256" key="3">
    <source>
        <dbReference type="SAM" id="MobiDB-lite"/>
    </source>
</evidence>
<dbReference type="PANTHER" id="PTHR34676:SF8">
    <property type="entry name" value="TRANSMEMBRANE PROTEIN"/>
    <property type="match status" value="1"/>
</dbReference>
<dbReference type="InterPro" id="IPR036875">
    <property type="entry name" value="Znf_CCHC_sf"/>
</dbReference>
<dbReference type="GeneID" id="107006327"/>
<organism evidence="5 6">
    <name type="scientific">Solanum pennellii</name>
    <name type="common">Tomato</name>
    <name type="synonym">Lycopersicon pennellii</name>
    <dbReference type="NCBI Taxonomy" id="28526"/>
    <lineage>
        <taxon>Eukaryota</taxon>
        <taxon>Viridiplantae</taxon>
        <taxon>Streptophyta</taxon>
        <taxon>Embryophyta</taxon>
        <taxon>Tracheophyta</taxon>
        <taxon>Spermatophyta</taxon>
        <taxon>Magnoliopsida</taxon>
        <taxon>eudicotyledons</taxon>
        <taxon>Gunneridae</taxon>
        <taxon>Pentapetalae</taxon>
        <taxon>asterids</taxon>
        <taxon>lamiids</taxon>
        <taxon>Solanales</taxon>
        <taxon>Solanaceae</taxon>
        <taxon>Solanoideae</taxon>
        <taxon>Solaneae</taxon>
        <taxon>Solanum</taxon>
        <taxon>Solanum subgen. Lycopersicon</taxon>
    </lineage>
</organism>
<reference evidence="5" key="1">
    <citation type="journal article" date="2014" name="Nat. Genet.">
        <title>The genome of the stress-tolerant wild tomato species Solanum pennellii.</title>
        <authorList>
            <person name="Bolger A."/>
            <person name="Scossa F."/>
            <person name="Bolger M.E."/>
            <person name="Lanz C."/>
            <person name="Maumus F."/>
            <person name="Tohge T."/>
            <person name="Quesneville H."/>
            <person name="Alseekh S."/>
            <person name="Sorensen I."/>
            <person name="Lichtenstein G."/>
            <person name="Fich E.A."/>
            <person name="Conte M."/>
            <person name="Keller H."/>
            <person name="Schneeberger K."/>
            <person name="Schwacke R."/>
            <person name="Ofner I."/>
            <person name="Vrebalov J."/>
            <person name="Xu Y."/>
            <person name="Osorio S."/>
            <person name="Aflitos S.A."/>
            <person name="Schijlen E."/>
            <person name="Jimenez-Gomez J.M."/>
            <person name="Ryngajllo M."/>
            <person name="Kimura S."/>
            <person name="Kumar R."/>
            <person name="Koenig D."/>
            <person name="Headland L.R."/>
            <person name="Maloof J.N."/>
            <person name="Sinha N."/>
            <person name="van Ham R.C."/>
            <person name="Lankhorst R.K."/>
            <person name="Mao L."/>
            <person name="Vogel A."/>
            <person name="Arsova B."/>
            <person name="Panstruga R."/>
            <person name="Fei Z."/>
            <person name="Rose J.K."/>
            <person name="Zamir D."/>
            <person name="Carrari F."/>
            <person name="Giovannoni J.J."/>
            <person name="Weigel D."/>
            <person name="Usadel B."/>
            <person name="Fernie A.R."/>
        </authorList>
    </citation>
    <scope>NUCLEOTIDE SEQUENCE [LARGE SCALE GENOMIC DNA]</scope>
    <source>
        <strain evidence="5">cv. LA0716</strain>
    </source>
</reference>
<evidence type="ECO:0000256" key="2">
    <source>
        <dbReference type="SAM" id="Coils"/>
    </source>
</evidence>
<dbReference type="Pfam" id="PF14223">
    <property type="entry name" value="Retrotran_gag_2"/>
    <property type="match status" value="1"/>
</dbReference>
<evidence type="ECO:0000256" key="1">
    <source>
        <dbReference type="PROSITE-ProRule" id="PRU00047"/>
    </source>
</evidence>
<feature type="compositionally biased region" description="Basic and acidic residues" evidence="3">
    <location>
        <begin position="225"/>
        <end position="244"/>
    </location>
</feature>